<keyword evidence="1" id="KW-0812">Transmembrane</keyword>
<dbReference type="STRING" id="502780.C1FZD9"/>
<evidence type="ECO:0000256" key="1">
    <source>
        <dbReference type="SAM" id="Phobius"/>
    </source>
</evidence>
<dbReference type="AlphaFoldDB" id="C1FZD9"/>
<dbReference type="KEGG" id="pbn:PADG_01165"/>
<dbReference type="Proteomes" id="UP000001628">
    <property type="component" value="Unassembled WGS sequence"/>
</dbReference>
<dbReference type="EMBL" id="KN275957">
    <property type="protein sequence ID" value="EEH44876.2"/>
    <property type="molecule type" value="Genomic_DNA"/>
</dbReference>
<organism evidence="2 3">
    <name type="scientific">Paracoccidioides brasiliensis (strain Pb18)</name>
    <dbReference type="NCBI Taxonomy" id="502780"/>
    <lineage>
        <taxon>Eukaryota</taxon>
        <taxon>Fungi</taxon>
        <taxon>Dikarya</taxon>
        <taxon>Ascomycota</taxon>
        <taxon>Pezizomycotina</taxon>
        <taxon>Eurotiomycetes</taxon>
        <taxon>Eurotiomycetidae</taxon>
        <taxon>Onygenales</taxon>
        <taxon>Ajellomycetaceae</taxon>
        <taxon>Paracoccidioides</taxon>
    </lineage>
</organism>
<proteinExistence type="predicted"/>
<sequence>MDNIMVNYASPSQSHESGLRLTDVQLADLDSTVYLTYNLKISAGMVMEGTPIWQGPEAHLGLIFGHLGTMVVISTIWGDNFFIFKSKTWTRHLMVFPSIQETDQPEMSGLMEYNPNNLTKLPLFSPSSLLRNGLSWWAAATFNHSVEVVLYKK</sequence>
<dbReference type="VEuPathDB" id="FungiDB:PADG_01165"/>
<accession>C1FZD9</accession>
<keyword evidence="3" id="KW-1185">Reference proteome</keyword>
<dbReference type="InParanoid" id="C1FZD9"/>
<dbReference type="HOGENOM" id="CLU_1713858_0_0_1"/>
<gene>
    <name evidence="2" type="ORF">PADG_01165</name>
</gene>
<dbReference type="GeneID" id="22580881"/>
<evidence type="ECO:0000313" key="2">
    <source>
        <dbReference type="EMBL" id="EEH44876.2"/>
    </source>
</evidence>
<evidence type="ECO:0000313" key="3">
    <source>
        <dbReference type="Proteomes" id="UP000001628"/>
    </source>
</evidence>
<protein>
    <submittedName>
        <fullName evidence="2">Uncharacterized protein</fullName>
    </submittedName>
</protein>
<keyword evidence="1" id="KW-1133">Transmembrane helix</keyword>
<dbReference type="RefSeq" id="XP_010756149.1">
    <property type="nucleotide sequence ID" value="XM_010757847.1"/>
</dbReference>
<name>C1FZD9_PARBD</name>
<feature type="transmembrane region" description="Helical" evidence="1">
    <location>
        <begin position="63"/>
        <end position="84"/>
    </location>
</feature>
<reference evidence="2 3" key="1">
    <citation type="journal article" date="2011" name="PLoS Genet.">
        <title>Comparative genomic analysis of human fungal pathogens causing paracoccidioidomycosis.</title>
        <authorList>
            <person name="Desjardins C.A."/>
            <person name="Champion M.D."/>
            <person name="Holder J.W."/>
            <person name="Muszewska A."/>
            <person name="Goldberg J."/>
            <person name="Bailao A.M."/>
            <person name="Brigido M.M."/>
            <person name="Ferreira M.E."/>
            <person name="Garcia A.M."/>
            <person name="Grynberg M."/>
            <person name="Gujja S."/>
            <person name="Heiman D.I."/>
            <person name="Henn M.R."/>
            <person name="Kodira C.D."/>
            <person name="Leon-Narvaez H."/>
            <person name="Longo L.V."/>
            <person name="Ma L.J."/>
            <person name="Malavazi I."/>
            <person name="Matsuo A.L."/>
            <person name="Morais F.V."/>
            <person name="Pereira M."/>
            <person name="Rodriguez-Brito S."/>
            <person name="Sakthikumar S."/>
            <person name="Salem-Izacc S.M."/>
            <person name="Sykes S.M."/>
            <person name="Teixeira M.M."/>
            <person name="Vallejo M.C."/>
            <person name="Walter M.E."/>
            <person name="Yandava C."/>
            <person name="Young S."/>
            <person name="Zeng Q."/>
            <person name="Zucker J."/>
            <person name="Felipe M.S."/>
            <person name="Goldman G.H."/>
            <person name="Haas B.J."/>
            <person name="McEwen J.G."/>
            <person name="Nino-Vega G."/>
            <person name="Puccia R."/>
            <person name="San-Blas G."/>
            <person name="Soares C.M."/>
            <person name="Birren B.W."/>
            <person name="Cuomo C.A."/>
        </authorList>
    </citation>
    <scope>NUCLEOTIDE SEQUENCE [LARGE SCALE GENOMIC DNA]</scope>
    <source>
        <strain evidence="2 3">Pb18</strain>
    </source>
</reference>
<dbReference type="OrthoDB" id="5979581at2759"/>
<keyword evidence="1" id="KW-0472">Membrane</keyword>